<sequence>MTTIASLFGRAALAAAALTSGAALLASCAGTLDEDFKDEYAAGGDEGAGAGDGQGPGATATTGGGGAPSATTGGDAVTTGGDAATTGGDAAATSSASGGGPQTCAEAPTLIADSCGRGGCHDAGSKASGLVLAAGFENMIKNQPSQSCGGSVLVPGQPDMSSIYTKLQDPPPCGVRMPFGQMAFTEEQKTCVRDWIAALPP</sequence>
<reference evidence="3 4" key="1">
    <citation type="submission" date="2015-09" db="EMBL/GenBank/DDBJ databases">
        <title>Sorangium comparison.</title>
        <authorList>
            <person name="Zaburannyi N."/>
            <person name="Bunk B."/>
            <person name="Overmann J."/>
            <person name="Mueller R."/>
        </authorList>
    </citation>
    <scope>NUCLEOTIDE SEQUENCE [LARGE SCALE GENOMIC DNA]</scope>
    <source>
        <strain evidence="3 4">So ce836</strain>
    </source>
</reference>
<keyword evidence="2" id="KW-0732">Signal</keyword>
<feature type="region of interest" description="Disordered" evidence="1">
    <location>
        <begin position="43"/>
        <end position="102"/>
    </location>
</feature>
<feature type="compositionally biased region" description="Low complexity" evidence="1">
    <location>
        <begin position="68"/>
        <end position="96"/>
    </location>
</feature>
<feature type="compositionally biased region" description="Gly residues" evidence="1">
    <location>
        <begin position="44"/>
        <end position="67"/>
    </location>
</feature>
<dbReference type="RefSeq" id="WP_129575395.1">
    <property type="nucleotide sequence ID" value="NZ_CP012672.1"/>
</dbReference>
<feature type="signal peptide" evidence="2">
    <location>
        <begin position="1"/>
        <end position="25"/>
    </location>
</feature>
<organism evidence="3 4">
    <name type="scientific">Sorangium cellulosum</name>
    <name type="common">Polyangium cellulosum</name>
    <dbReference type="NCBI Taxonomy" id="56"/>
    <lineage>
        <taxon>Bacteria</taxon>
        <taxon>Pseudomonadati</taxon>
        <taxon>Myxococcota</taxon>
        <taxon>Polyangia</taxon>
        <taxon>Polyangiales</taxon>
        <taxon>Polyangiaceae</taxon>
        <taxon>Sorangium</taxon>
    </lineage>
</organism>
<evidence type="ECO:0000313" key="4">
    <source>
        <dbReference type="Proteomes" id="UP000295497"/>
    </source>
</evidence>
<name>A0A4P2QNZ8_SORCE</name>
<dbReference type="AlphaFoldDB" id="A0A4P2QNZ8"/>
<feature type="chain" id="PRO_5020710715" description="Secreted protein" evidence="2">
    <location>
        <begin position="26"/>
        <end position="201"/>
    </location>
</feature>
<evidence type="ECO:0008006" key="5">
    <source>
        <dbReference type="Google" id="ProtNLM"/>
    </source>
</evidence>
<dbReference type="Proteomes" id="UP000295497">
    <property type="component" value="Chromosome"/>
</dbReference>
<evidence type="ECO:0000256" key="1">
    <source>
        <dbReference type="SAM" id="MobiDB-lite"/>
    </source>
</evidence>
<dbReference type="EMBL" id="CP012672">
    <property type="protein sequence ID" value="AUX31638.1"/>
    <property type="molecule type" value="Genomic_DNA"/>
</dbReference>
<evidence type="ECO:0000313" key="3">
    <source>
        <dbReference type="EMBL" id="AUX31638.1"/>
    </source>
</evidence>
<evidence type="ECO:0000256" key="2">
    <source>
        <dbReference type="SAM" id="SignalP"/>
    </source>
</evidence>
<gene>
    <name evidence="3" type="ORF">SOCE836_037690</name>
</gene>
<accession>A0A4P2QNZ8</accession>
<proteinExistence type="predicted"/>
<protein>
    <recommendedName>
        <fullName evidence="5">Secreted protein</fullName>
    </recommendedName>
</protein>